<dbReference type="InterPro" id="IPR001260">
    <property type="entry name" value="Coprogen_oxidase_aer"/>
</dbReference>
<keyword evidence="5 8" id="KW-0560">Oxidoreductase</keyword>
<dbReference type="Proteomes" id="UP000753961">
    <property type="component" value="Unassembled WGS sequence"/>
</dbReference>
<protein>
    <recommendedName>
        <fullName evidence="4">coproporphyrinogen oxidase</fullName>
        <ecNumber evidence="4">1.3.3.3</ecNumber>
    </recommendedName>
</protein>
<evidence type="ECO:0000256" key="2">
    <source>
        <dbReference type="ARBA" id="ARBA00010644"/>
    </source>
</evidence>
<dbReference type="AlphaFoldDB" id="A0A953L8G6"/>
<dbReference type="Pfam" id="PF01218">
    <property type="entry name" value="Coprogen_oxidas"/>
    <property type="match status" value="1"/>
</dbReference>
<comment type="similarity">
    <text evidence="2">Belongs to the aerobic coproporphyrinogen-III oxidase family.</text>
</comment>
<evidence type="ECO:0000256" key="4">
    <source>
        <dbReference type="ARBA" id="ARBA00012869"/>
    </source>
</evidence>
<evidence type="ECO:0000256" key="5">
    <source>
        <dbReference type="ARBA" id="ARBA00023002"/>
    </source>
</evidence>
<name>A0A953L8G6_9BACT</name>
<evidence type="ECO:0000256" key="7">
    <source>
        <dbReference type="ARBA" id="ARBA00023244"/>
    </source>
</evidence>
<accession>A0A953L8G6</accession>
<dbReference type="PRINTS" id="PR00073">
    <property type="entry name" value="COPRGNOXDASE"/>
</dbReference>
<dbReference type="EMBL" id="JAHVHU010000018">
    <property type="protein sequence ID" value="MBY5959802.1"/>
    <property type="molecule type" value="Genomic_DNA"/>
</dbReference>
<keyword evidence="7" id="KW-0627">Porphyrin biosynthesis</keyword>
<evidence type="ECO:0000313" key="9">
    <source>
        <dbReference type="Proteomes" id="UP000753961"/>
    </source>
</evidence>
<dbReference type="SUPFAM" id="SSF102886">
    <property type="entry name" value="Coproporphyrinogen III oxidase"/>
    <property type="match status" value="1"/>
</dbReference>
<comment type="pathway">
    <text evidence="1">Porphyrin-containing compound metabolism; protoporphyrin-IX biosynthesis; protoporphyrinogen-IX from coproporphyrinogen-III (O2 route): step 1/1.</text>
</comment>
<dbReference type="GO" id="GO:0006782">
    <property type="term" value="P:protoporphyrinogen IX biosynthetic process"/>
    <property type="evidence" value="ECO:0007669"/>
    <property type="project" value="TreeGrafter"/>
</dbReference>
<evidence type="ECO:0000256" key="1">
    <source>
        <dbReference type="ARBA" id="ARBA00005168"/>
    </source>
</evidence>
<dbReference type="GO" id="GO:0005737">
    <property type="term" value="C:cytoplasm"/>
    <property type="evidence" value="ECO:0007669"/>
    <property type="project" value="TreeGrafter"/>
</dbReference>
<gene>
    <name evidence="8" type="primary">hemF</name>
    <name evidence="8" type="ORF">KUV50_16730</name>
</gene>
<proteinExistence type="inferred from homology"/>
<keyword evidence="9" id="KW-1185">Reference proteome</keyword>
<dbReference type="PANTHER" id="PTHR10755:SF0">
    <property type="entry name" value="OXYGEN-DEPENDENT COPROPORPHYRINOGEN-III OXIDASE, MITOCHONDRIAL"/>
    <property type="match status" value="1"/>
</dbReference>
<evidence type="ECO:0000313" key="8">
    <source>
        <dbReference type="EMBL" id="MBY5959802.1"/>
    </source>
</evidence>
<organism evidence="8 9">
    <name type="scientific">Membranihabitans marinus</name>
    <dbReference type="NCBI Taxonomy" id="1227546"/>
    <lineage>
        <taxon>Bacteria</taxon>
        <taxon>Pseudomonadati</taxon>
        <taxon>Bacteroidota</taxon>
        <taxon>Saprospiria</taxon>
        <taxon>Saprospirales</taxon>
        <taxon>Saprospiraceae</taxon>
        <taxon>Membranihabitans</taxon>
    </lineage>
</organism>
<evidence type="ECO:0000256" key="6">
    <source>
        <dbReference type="ARBA" id="ARBA00023133"/>
    </source>
</evidence>
<dbReference type="InterPro" id="IPR036406">
    <property type="entry name" value="Coprogen_oxidase_aer_sf"/>
</dbReference>
<dbReference type="PIRSF" id="PIRSF000166">
    <property type="entry name" value="Coproporphyri_ox"/>
    <property type="match status" value="1"/>
</dbReference>
<dbReference type="PROSITE" id="PS01021">
    <property type="entry name" value="COPROGEN_OXIDASE"/>
    <property type="match status" value="1"/>
</dbReference>
<sequence length="299" mass="34221">MIKTTEIISYFESLQDDICTALEKMDGKGRFREDLWEREGGGGGRTRIIHGAGIEKGGVNYSHVHGAVTPKMRDAMNMDGDQWQACGVSIVLHPVSPMVPIIHMNVRYFELDDGADWWFGGGIDLTPHYVDVALAKNFHLKMKGVCDAFDPAGYDKYKKWADDYFYIPHRRETRGVGGIFFDHLNEQSGSDKAAIFQFVQNVGEVFVPTYQEQYEATNHRPYGNLEKVWQMIRRGRYVEFNLVWDRGTKFGLISDGRTESILMSLPPQANWAYQYDESEDKNAVNTQEWLKKGVNWVDA</sequence>
<dbReference type="InterPro" id="IPR018375">
    <property type="entry name" value="Coprogen_oxidase_CS"/>
</dbReference>
<dbReference type="RefSeq" id="WP_222581340.1">
    <property type="nucleotide sequence ID" value="NZ_JAHVHU010000018.1"/>
</dbReference>
<dbReference type="NCBIfam" id="NF003727">
    <property type="entry name" value="PRK05330.1"/>
    <property type="match status" value="1"/>
</dbReference>
<comment type="caution">
    <text evidence="8">The sequence shown here is derived from an EMBL/GenBank/DDBJ whole genome shotgun (WGS) entry which is preliminary data.</text>
</comment>
<dbReference type="EC" id="1.3.3.3" evidence="4"/>
<dbReference type="GO" id="GO:0004109">
    <property type="term" value="F:coproporphyrinogen oxidase activity"/>
    <property type="evidence" value="ECO:0007669"/>
    <property type="project" value="UniProtKB-EC"/>
</dbReference>
<dbReference type="PANTHER" id="PTHR10755">
    <property type="entry name" value="COPROPORPHYRINOGEN III OXIDASE, MITOCHONDRIAL"/>
    <property type="match status" value="1"/>
</dbReference>
<comment type="subunit">
    <text evidence="3">Homodimer.</text>
</comment>
<keyword evidence="6" id="KW-0350">Heme biosynthesis</keyword>
<reference evidence="8" key="1">
    <citation type="submission" date="2021-06" db="EMBL/GenBank/DDBJ databases">
        <title>44 bacteria genomes isolated from Dapeng, Shenzhen.</title>
        <authorList>
            <person name="Zheng W."/>
            <person name="Yu S."/>
            <person name="Huang Y."/>
        </authorList>
    </citation>
    <scope>NUCLEOTIDE SEQUENCE</scope>
    <source>
        <strain evidence="8">DP5N28-2</strain>
    </source>
</reference>
<dbReference type="Gene3D" id="3.40.1500.10">
    <property type="entry name" value="Coproporphyrinogen III oxidase, aerobic"/>
    <property type="match status" value="1"/>
</dbReference>
<evidence type="ECO:0000256" key="3">
    <source>
        <dbReference type="ARBA" id="ARBA00011738"/>
    </source>
</evidence>